<keyword evidence="2" id="KW-1185">Reference proteome</keyword>
<sequence>MNKCLKNIKFQEKYFHSGVLKDKCNEQNKALLGNPYAQALISPIRRDILTDARLPSAFLLRFLACINPQTNKIWILPNGLKHTVVKKIAQSRWIVNNKKCIKFVGRGTWKRMLPDFAPLDAIWRSDMDDFVLTQFRKRIMIELKNIEKYFLDIQLVNDVFVRDTKSDDLDKKIGCIIHKFDNDEVWCLKNVVNQEFRVPVINASTLYDVDDTEDEWLRTFVSTRSIALPLGIETVNAISWLWKFRSYI</sequence>
<dbReference type="RefSeq" id="XP_018230070.1">
    <property type="nucleotide sequence ID" value="XM_018373895.1"/>
</dbReference>
<gene>
    <name evidence="1" type="ORF">T551_01632</name>
</gene>
<name>A0A0W4ZRT1_PNEJ7</name>
<reference evidence="2" key="1">
    <citation type="journal article" date="2016" name="Nat. Commun.">
        <title>Genome analysis of three Pneumocystis species reveals adaptation mechanisms to life exclusively in mammalian hosts.</title>
        <authorList>
            <person name="Ma L."/>
            <person name="Chen Z."/>
            <person name="Huang D.W."/>
            <person name="Kutty G."/>
            <person name="Ishihara M."/>
            <person name="Wang H."/>
            <person name="Abouelleil A."/>
            <person name="Bishop L."/>
            <person name="Davey E."/>
            <person name="Deng R."/>
            <person name="Deng X."/>
            <person name="Fan L."/>
            <person name="Fantoni G."/>
            <person name="Fitzgerald M."/>
            <person name="Gogineni E."/>
            <person name="Goldberg J.M."/>
            <person name="Handley G."/>
            <person name="Hu X."/>
            <person name="Huber C."/>
            <person name="Jiao X."/>
            <person name="Jones K."/>
            <person name="Levin J.Z."/>
            <person name="Liu Y."/>
            <person name="Macdonald P."/>
            <person name="Melnikov A."/>
            <person name="Raley C."/>
            <person name="Sassi M."/>
            <person name="Sherman B.T."/>
            <person name="Song X."/>
            <person name="Sykes S."/>
            <person name="Tran B."/>
            <person name="Walsh L."/>
            <person name="Xia Y."/>
            <person name="Yang J."/>
            <person name="Young S."/>
            <person name="Zeng Q."/>
            <person name="Zheng X."/>
            <person name="Stephens R."/>
            <person name="Nusbaum C."/>
            <person name="Birren B.W."/>
            <person name="Azadi P."/>
            <person name="Lempicki R.A."/>
            <person name="Cuomo C.A."/>
            <person name="Kovacs J.A."/>
        </authorList>
    </citation>
    <scope>NUCLEOTIDE SEQUENCE [LARGE SCALE GENOMIC DNA]</scope>
    <source>
        <strain evidence="2">RU7</strain>
    </source>
</reference>
<dbReference type="VEuPathDB" id="FungiDB:T551_01632"/>
<dbReference type="Proteomes" id="UP000053447">
    <property type="component" value="Unassembled WGS sequence"/>
</dbReference>
<accession>A0A0W4ZRT1</accession>
<dbReference type="STRING" id="1408657.A0A0W4ZRT1"/>
<dbReference type="GeneID" id="28940150"/>
<dbReference type="AlphaFoldDB" id="A0A0W4ZRT1"/>
<dbReference type="OrthoDB" id="3363286at2759"/>
<proteinExistence type="predicted"/>
<protein>
    <submittedName>
        <fullName evidence="1">Uncharacterized protein</fullName>
    </submittedName>
</protein>
<organism evidence="1 2">
    <name type="scientific">Pneumocystis jirovecii (strain RU7)</name>
    <name type="common">Human pneumocystis pneumonia agent</name>
    <dbReference type="NCBI Taxonomy" id="1408657"/>
    <lineage>
        <taxon>Eukaryota</taxon>
        <taxon>Fungi</taxon>
        <taxon>Dikarya</taxon>
        <taxon>Ascomycota</taxon>
        <taxon>Taphrinomycotina</taxon>
        <taxon>Pneumocystomycetes</taxon>
        <taxon>Pneumocystaceae</taxon>
        <taxon>Pneumocystis</taxon>
    </lineage>
</organism>
<evidence type="ECO:0000313" key="2">
    <source>
        <dbReference type="Proteomes" id="UP000053447"/>
    </source>
</evidence>
<comment type="caution">
    <text evidence="1">The sequence shown here is derived from an EMBL/GenBank/DDBJ whole genome shotgun (WGS) entry which is preliminary data.</text>
</comment>
<dbReference type="EMBL" id="LFWA01000006">
    <property type="protein sequence ID" value="KTW31080.1"/>
    <property type="molecule type" value="Genomic_DNA"/>
</dbReference>
<evidence type="ECO:0000313" key="1">
    <source>
        <dbReference type="EMBL" id="KTW31080.1"/>
    </source>
</evidence>